<gene>
    <name evidence="2" type="ORF">GRAN_1888</name>
</gene>
<dbReference type="InterPro" id="IPR036291">
    <property type="entry name" value="NAD(P)-bd_dom_sf"/>
</dbReference>
<dbReference type="Pfam" id="PF01408">
    <property type="entry name" value="GFO_IDH_MocA"/>
    <property type="match status" value="1"/>
</dbReference>
<dbReference type="OrthoDB" id="103047at2"/>
<evidence type="ECO:0000259" key="1">
    <source>
        <dbReference type="Pfam" id="PF01408"/>
    </source>
</evidence>
<evidence type="ECO:0000313" key="2">
    <source>
        <dbReference type="EMBL" id="RXH58578.1"/>
    </source>
</evidence>
<comment type="caution">
    <text evidence="2">The sequence shown here is derived from an EMBL/GenBank/DDBJ whole genome shotgun (WGS) entry which is preliminary data.</text>
</comment>
<reference evidence="3" key="2">
    <citation type="submission" date="2019-02" db="EMBL/GenBank/DDBJ databases">
        <title>Granulicella sibirica sp. nov., a psychrotolerant acidobacterium isolated from an organic soil layer in forested tundra, West Siberia.</title>
        <authorList>
            <person name="Oshkin I.Y."/>
            <person name="Kulichevskaya I.S."/>
            <person name="Rijpstra W.I.C."/>
            <person name="Sinninghe Damste J.S."/>
            <person name="Rakitin A.L."/>
            <person name="Ravin N.V."/>
            <person name="Dedysh S.N."/>
        </authorList>
    </citation>
    <scope>NUCLEOTIDE SEQUENCE [LARGE SCALE GENOMIC DNA]</scope>
    <source>
        <strain evidence="3">AF10</strain>
    </source>
</reference>
<dbReference type="PROSITE" id="PS51318">
    <property type="entry name" value="TAT"/>
    <property type="match status" value="1"/>
</dbReference>
<dbReference type="InterPro" id="IPR019546">
    <property type="entry name" value="TAT_signal_bac_arc"/>
</dbReference>
<accession>A0A4Q0T8T3</accession>
<organism evidence="2 3">
    <name type="scientific">Granulicella sibirica</name>
    <dbReference type="NCBI Taxonomy" id="2479048"/>
    <lineage>
        <taxon>Bacteria</taxon>
        <taxon>Pseudomonadati</taxon>
        <taxon>Acidobacteriota</taxon>
        <taxon>Terriglobia</taxon>
        <taxon>Terriglobales</taxon>
        <taxon>Acidobacteriaceae</taxon>
        <taxon>Granulicella</taxon>
    </lineage>
</organism>
<dbReference type="SUPFAM" id="SSF55347">
    <property type="entry name" value="Glyceraldehyde-3-phosphate dehydrogenase-like, C-terminal domain"/>
    <property type="match status" value="1"/>
</dbReference>
<dbReference type="SUPFAM" id="SSF51735">
    <property type="entry name" value="NAD(P)-binding Rossmann-fold domains"/>
    <property type="match status" value="1"/>
</dbReference>
<dbReference type="AlphaFoldDB" id="A0A4Q0T8T3"/>
<dbReference type="EMBL" id="RDSM01000001">
    <property type="protein sequence ID" value="RXH58578.1"/>
    <property type="molecule type" value="Genomic_DNA"/>
</dbReference>
<dbReference type="InterPro" id="IPR006311">
    <property type="entry name" value="TAT_signal"/>
</dbReference>
<sequence length="452" mass="50167">MKEQESNRRDFLKAAGAAAAGVAVTGWTAQSYAAIPGANDRVRTAIVGCGDRMKQALVPAFMANCSDMNFEFVAVSDIWSMRRDQGAAMLSQKSGKKVDAVRNNDELYARKDVDAVLIATADFQHAQHGAEAVNAGRDAYVEKPTAHSMADARLFRDAVHKTGKIVQVGTQRRSTPSYMKAYEYIQSGAFGDLVSVELVWNVNQPGRWRRPDAVPLLKEQDTDWKRYLLNEPYEPFDARKYLEFRLFWPYSSGLPDQWLVHQIDTVHWFTGLPHPRSVVANGGIYAWKDGRRNWDTMTAVFDYGPLDDMSKGFQVVFSSRQNNSADGVKELYYSTGGMLNMDTQMVTPEGGLTAKYAGEMKMEPKLLKSFSLAEKVEKVSTDANTGSGDPQTGANMRNWMECVRSRKTPNASIEAGYNHSVALCMCIAAMQTGTKVTFDDKTQQVVAGGKHV</sequence>
<dbReference type="Proteomes" id="UP000289437">
    <property type="component" value="Unassembled WGS sequence"/>
</dbReference>
<evidence type="ECO:0000313" key="3">
    <source>
        <dbReference type="Proteomes" id="UP000289437"/>
    </source>
</evidence>
<reference evidence="2 3" key="1">
    <citation type="submission" date="2018-11" db="EMBL/GenBank/DDBJ databases">
        <authorList>
            <person name="Mardanov A.V."/>
            <person name="Ravin N.V."/>
            <person name="Dedysh S.N."/>
        </authorList>
    </citation>
    <scope>NUCLEOTIDE SEQUENCE [LARGE SCALE GENOMIC DNA]</scope>
    <source>
        <strain evidence="2 3">AF10</strain>
    </source>
</reference>
<proteinExistence type="predicted"/>
<dbReference type="Gene3D" id="3.40.50.720">
    <property type="entry name" value="NAD(P)-binding Rossmann-like Domain"/>
    <property type="match status" value="1"/>
</dbReference>
<protein>
    <submittedName>
        <fullName evidence="2">Myo-inositol 2-dehydrogenase</fullName>
    </submittedName>
</protein>
<dbReference type="Pfam" id="PF10518">
    <property type="entry name" value="TAT_signal"/>
    <property type="match status" value="1"/>
</dbReference>
<dbReference type="Gene3D" id="3.30.360.10">
    <property type="entry name" value="Dihydrodipicolinate Reductase, domain 2"/>
    <property type="match status" value="1"/>
</dbReference>
<keyword evidence="3" id="KW-1185">Reference proteome</keyword>
<dbReference type="RefSeq" id="WP_128912547.1">
    <property type="nucleotide sequence ID" value="NZ_RDSM01000001.1"/>
</dbReference>
<feature type="domain" description="Gfo/Idh/MocA-like oxidoreductase N-terminal" evidence="1">
    <location>
        <begin position="43"/>
        <end position="169"/>
    </location>
</feature>
<dbReference type="NCBIfam" id="TIGR01409">
    <property type="entry name" value="TAT_signal_seq"/>
    <property type="match status" value="1"/>
</dbReference>
<dbReference type="InterPro" id="IPR050463">
    <property type="entry name" value="Gfo/Idh/MocA_oxidrdct_glycsds"/>
</dbReference>
<dbReference type="InterPro" id="IPR000683">
    <property type="entry name" value="Gfo/Idh/MocA-like_OxRdtase_N"/>
</dbReference>
<dbReference type="GO" id="GO:0000166">
    <property type="term" value="F:nucleotide binding"/>
    <property type="evidence" value="ECO:0007669"/>
    <property type="project" value="InterPro"/>
</dbReference>
<name>A0A4Q0T8T3_9BACT</name>
<dbReference type="PANTHER" id="PTHR43818">
    <property type="entry name" value="BCDNA.GH03377"/>
    <property type="match status" value="1"/>
</dbReference>
<dbReference type="PANTHER" id="PTHR43818:SF5">
    <property type="entry name" value="OXIDOREDUCTASE FAMILY PROTEIN"/>
    <property type="match status" value="1"/>
</dbReference>